<dbReference type="Gene3D" id="1.25.40.390">
    <property type="match status" value="1"/>
</dbReference>
<evidence type="ECO:0000259" key="8">
    <source>
        <dbReference type="Pfam" id="PF14322"/>
    </source>
</evidence>
<feature type="domain" description="SusD-like N-terminal" evidence="8">
    <location>
        <begin position="101"/>
        <end position="231"/>
    </location>
</feature>
<dbReference type="SUPFAM" id="SSF48452">
    <property type="entry name" value="TPR-like"/>
    <property type="match status" value="1"/>
</dbReference>
<evidence type="ECO:0000259" key="7">
    <source>
        <dbReference type="Pfam" id="PF07980"/>
    </source>
</evidence>
<dbReference type="OrthoDB" id="618454at2"/>
<dbReference type="CDD" id="cd08977">
    <property type="entry name" value="SusD"/>
    <property type="match status" value="1"/>
</dbReference>
<dbReference type="Pfam" id="PF07980">
    <property type="entry name" value="SusD_RagB"/>
    <property type="match status" value="1"/>
</dbReference>
<keyword evidence="4" id="KW-0472">Membrane</keyword>
<organism evidence="9 10">
    <name type="scientific">Chitinophaga rupis</name>
    <dbReference type="NCBI Taxonomy" id="573321"/>
    <lineage>
        <taxon>Bacteria</taxon>
        <taxon>Pseudomonadati</taxon>
        <taxon>Bacteroidota</taxon>
        <taxon>Chitinophagia</taxon>
        <taxon>Chitinophagales</taxon>
        <taxon>Chitinophagaceae</taxon>
        <taxon>Chitinophaga</taxon>
    </lineage>
</organism>
<name>A0A1H8B8S7_9BACT</name>
<evidence type="ECO:0000256" key="5">
    <source>
        <dbReference type="ARBA" id="ARBA00023237"/>
    </source>
</evidence>
<dbReference type="PROSITE" id="PS51257">
    <property type="entry name" value="PROKAR_LIPOPROTEIN"/>
    <property type="match status" value="1"/>
</dbReference>
<dbReference type="RefSeq" id="WP_089917473.1">
    <property type="nucleotide sequence ID" value="NZ_FOBB01000006.1"/>
</dbReference>
<dbReference type="InterPro" id="IPR033985">
    <property type="entry name" value="SusD-like_N"/>
</dbReference>
<evidence type="ECO:0000256" key="1">
    <source>
        <dbReference type="ARBA" id="ARBA00004442"/>
    </source>
</evidence>
<evidence type="ECO:0000256" key="6">
    <source>
        <dbReference type="SAM" id="SignalP"/>
    </source>
</evidence>
<dbReference type="GO" id="GO:0009279">
    <property type="term" value="C:cell outer membrane"/>
    <property type="evidence" value="ECO:0007669"/>
    <property type="project" value="UniProtKB-SubCell"/>
</dbReference>
<reference evidence="9 10" key="1">
    <citation type="submission" date="2016-10" db="EMBL/GenBank/DDBJ databases">
        <authorList>
            <person name="de Groot N.N."/>
        </authorList>
    </citation>
    <scope>NUCLEOTIDE SEQUENCE [LARGE SCALE GENOMIC DNA]</scope>
    <source>
        <strain evidence="9 10">DSM 21039</strain>
    </source>
</reference>
<dbReference type="AlphaFoldDB" id="A0A1H8B8S7"/>
<dbReference type="InterPro" id="IPR011990">
    <property type="entry name" value="TPR-like_helical_dom_sf"/>
</dbReference>
<gene>
    <name evidence="9" type="ORF">SAMN04488505_106137</name>
</gene>
<dbReference type="Pfam" id="PF14322">
    <property type="entry name" value="SusD-like_3"/>
    <property type="match status" value="1"/>
</dbReference>
<comment type="similarity">
    <text evidence="2">Belongs to the SusD family.</text>
</comment>
<evidence type="ECO:0000313" key="10">
    <source>
        <dbReference type="Proteomes" id="UP000198984"/>
    </source>
</evidence>
<keyword evidence="10" id="KW-1185">Reference proteome</keyword>
<keyword evidence="3 6" id="KW-0732">Signal</keyword>
<dbReference type="InterPro" id="IPR012944">
    <property type="entry name" value="SusD_RagB_dom"/>
</dbReference>
<evidence type="ECO:0000256" key="2">
    <source>
        <dbReference type="ARBA" id="ARBA00006275"/>
    </source>
</evidence>
<dbReference type="EMBL" id="FOBB01000006">
    <property type="protein sequence ID" value="SEM78524.1"/>
    <property type="molecule type" value="Genomic_DNA"/>
</dbReference>
<feature type="signal peptide" evidence="6">
    <location>
        <begin position="1"/>
        <end position="23"/>
    </location>
</feature>
<accession>A0A1H8B8S7</accession>
<evidence type="ECO:0000313" key="9">
    <source>
        <dbReference type="EMBL" id="SEM78524.1"/>
    </source>
</evidence>
<protein>
    <submittedName>
        <fullName evidence="9">Starch-binding associating with outer membrane</fullName>
    </submittedName>
</protein>
<sequence length="514" mass="56438">MKQRNIKYIALVAAGLSMAAACSRGFLDVQPRGTILEENYYKTAAEAYTGLIAIYDKVPWTSNGYVTKVGVADAASDDHLAGGGGPNDVSQLQVISNYTLTPATGPQDDIWANSYQGVFRANKLLQKLPGVTAMDENTKARFTAEAKLLRAYFYFDLVRFFKNIPLTLEPIEKNDWYNIPQVTPQEVYAQIEKDLKEAIAETNLPNTINAASEGGRVTKGTAHALLGKVYLWEQKWTEAIAEFQEVNGATPGDVSATYGYKLLANFGDLWKTKFNSESIFEMSFTSTSAGNWDCVSCSEGNVLGIMVGPRAYKALKTGAPDYVSGWSFLPVTTSLFNAIHNDPRYLYTIANLDSLEKNGIASYEKGYNNTGYFLEKFAGRVSNKSTGGGPSELNFGINMYEIRLADTYLMEAEARVRNGESGLAGTRSYALLNAVRARVGLPAIPATFDNIFNERRLELAGEGKRWFDLVRTGKAATVLATRGFVAGKNEILPIPLLELDNTKIEQSKEWGGTK</sequence>
<comment type="subcellular location">
    <subcellularLocation>
        <location evidence="1">Cell outer membrane</location>
    </subcellularLocation>
</comment>
<dbReference type="STRING" id="573321.SAMN04488505_106137"/>
<feature type="chain" id="PRO_5011593843" evidence="6">
    <location>
        <begin position="24"/>
        <end position="514"/>
    </location>
</feature>
<dbReference type="Proteomes" id="UP000198984">
    <property type="component" value="Unassembled WGS sequence"/>
</dbReference>
<feature type="domain" description="RagB/SusD" evidence="7">
    <location>
        <begin position="362"/>
        <end position="475"/>
    </location>
</feature>
<evidence type="ECO:0000256" key="3">
    <source>
        <dbReference type="ARBA" id="ARBA00022729"/>
    </source>
</evidence>
<proteinExistence type="inferred from homology"/>
<keyword evidence="5" id="KW-0998">Cell outer membrane</keyword>
<evidence type="ECO:0000256" key="4">
    <source>
        <dbReference type="ARBA" id="ARBA00023136"/>
    </source>
</evidence>